<sequence>MSSNNKGKNNCQVIWVKPTIENVIPYVQYKRTQPEDSLVYDPNARSQDLLLGGGRDLVMSLMNNMDQTSNNILYHNDNDNDNNNNNENNNASSLDPVELFILNHCIILWFDGLGHGIQVPYSSVIYHASRKVNYRNEGHQLEILLSLERDPTLNEFFPLDTRRTKIENGFDINEFTMSSVEIILTPKYSMYDRHYNTNIETLFTFSNFGINRGDDMVNNCNEALAIGLELTSETEIDGNAESSEEPGMSSADQDGAIYTGVQDAINGRYNTFNNTGFADDLDNNDIINQGYSRDSTDAGMSLEL</sequence>
<dbReference type="Pfam" id="PF03517">
    <property type="entry name" value="Voldacs"/>
    <property type="match status" value="1"/>
</dbReference>
<keyword evidence="9" id="KW-1185">Reference proteome</keyword>
<evidence type="ECO:0000256" key="6">
    <source>
        <dbReference type="ARBA" id="ARBA00023242"/>
    </source>
</evidence>
<organism evidence="8 9">
    <name type="scientific">Maudiozyma saulgeensis</name>
    <dbReference type="NCBI Taxonomy" id="1789683"/>
    <lineage>
        <taxon>Eukaryota</taxon>
        <taxon>Fungi</taxon>
        <taxon>Dikarya</taxon>
        <taxon>Ascomycota</taxon>
        <taxon>Saccharomycotina</taxon>
        <taxon>Saccharomycetes</taxon>
        <taxon>Saccharomycetales</taxon>
        <taxon>Saccharomycetaceae</taxon>
        <taxon>Maudiozyma</taxon>
    </lineage>
</organism>
<evidence type="ECO:0000256" key="2">
    <source>
        <dbReference type="ARBA" id="ARBA00004496"/>
    </source>
</evidence>
<evidence type="ECO:0000256" key="7">
    <source>
        <dbReference type="SAM" id="MobiDB-lite"/>
    </source>
</evidence>
<dbReference type="STRING" id="1789683.A0A1X7QZR5"/>
<proteinExistence type="inferred from homology"/>
<dbReference type="Proteomes" id="UP000196158">
    <property type="component" value="Unassembled WGS sequence"/>
</dbReference>
<dbReference type="AlphaFoldDB" id="A0A1X7QZR5"/>
<comment type="similarity">
    <text evidence="3">Belongs to the LOT5 family.</text>
</comment>
<evidence type="ECO:0000256" key="4">
    <source>
        <dbReference type="ARBA" id="ARBA00015935"/>
    </source>
</evidence>
<feature type="compositionally biased region" description="Low complexity" evidence="7">
    <location>
        <begin position="81"/>
        <end position="90"/>
    </location>
</feature>
<feature type="region of interest" description="Disordered" evidence="7">
    <location>
        <begin position="70"/>
        <end position="90"/>
    </location>
</feature>
<keyword evidence="6" id="KW-0539">Nucleus</keyword>
<dbReference type="InterPro" id="IPR039924">
    <property type="entry name" value="ICln/Lot5/Saf5"/>
</dbReference>
<dbReference type="GO" id="GO:0005737">
    <property type="term" value="C:cytoplasm"/>
    <property type="evidence" value="ECO:0007669"/>
    <property type="project" value="UniProtKB-SubCell"/>
</dbReference>
<dbReference type="OrthoDB" id="19714at2759"/>
<evidence type="ECO:0000256" key="1">
    <source>
        <dbReference type="ARBA" id="ARBA00004123"/>
    </source>
</evidence>
<dbReference type="GO" id="GO:0005634">
    <property type="term" value="C:nucleus"/>
    <property type="evidence" value="ECO:0007669"/>
    <property type="project" value="UniProtKB-SubCell"/>
</dbReference>
<evidence type="ECO:0000256" key="3">
    <source>
        <dbReference type="ARBA" id="ARBA00006172"/>
    </source>
</evidence>
<evidence type="ECO:0000313" key="9">
    <source>
        <dbReference type="Proteomes" id="UP000196158"/>
    </source>
</evidence>
<dbReference type="EMBL" id="FXLY01000002">
    <property type="protein sequence ID" value="SMN18709.1"/>
    <property type="molecule type" value="Genomic_DNA"/>
</dbReference>
<accession>A0A1X7QZR5</accession>
<comment type="subcellular location">
    <subcellularLocation>
        <location evidence="2">Cytoplasm</location>
    </subcellularLocation>
    <subcellularLocation>
        <location evidence="1">Nucleus</location>
    </subcellularLocation>
</comment>
<evidence type="ECO:0000313" key="8">
    <source>
        <dbReference type="EMBL" id="SMN18709.1"/>
    </source>
</evidence>
<name>A0A1X7QZR5_9SACH</name>
<protein>
    <recommendedName>
        <fullName evidence="4">Protein LOT5</fullName>
    </recommendedName>
</protein>
<evidence type="ECO:0000256" key="5">
    <source>
        <dbReference type="ARBA" id="ARBA00022490"/>
    </source>
</evidence>
<gene>
    <name evidence="8" type="ORF">KASA_0Q12408G</name>
</gene>
<keyword evidence="5" id="KW-0963">Cytoplasm</keyword>
<reference evidence="8 9" key="1">
    <citation type="submission" date="2017-04" db="EMBL/GenBank/DDBJ databases">
        <authorList>
            <person name="Afonso C.L."/>
            <person name="Miller P.J."/>
            <person name="Scott M.A."/>
            <person name="Spackman E."/>
            <person name="Goraichik I."/>
            <person name="Dimitrov K.M."/>
            <person name="Suarez D.L."/>
            <person name="Swayne D.E."/>
        </authorList>
    </citation>
    <scope>NUCLEOTIDE SEQUENCE [LARGE SCALE GENOMIC DNA]</scope>
</reference>